<comment type="catalytic activity">
    <reaction evidence="9">
        <text>an acyl phosphate + H2O = a carboxylate + phosphate + H(+)</text>
        <dbReference type="Rhea" id="RHEA:14965"/>
        <dbReference type="ChEBI" id="CHEBI:15377"/>
        <dbReference type="ChEBI" id="CHEBI:15378"/>
        <dbReference type="ChEBI" id="CHEBI:29067"/>
        <dbReference type="ChEBI" id="CHEBI:43474"/>
        <dbReference type="ChEBI" id="CHEBI:59918"/>
        <dbReference type="EC" id="3.6.1.7"/>
    </reaction>
</comment>
<keyword evidence="5" id="KW-0863">Zinc-finger</keyword>
<dbReference type="Gene3D" id="3.30.110.120">
    <property type="match status" value="1"/>
</dbReference>
<sequence>MSRVHSALTNASGRTVGRRIRVRGLVQGVGFRPHVWRLAREAGLAGHVLNDGAGVEIEAWGDEVLLDAFMERLEAEAPPLARIDGIGHERLEGAPQIAEFSIAESAEGVVSTGVVPDAATCPQCLAEVMAPADRRYGYAFTNCTHCGPRLSIVRAIPYDRASTSMAVFEMCPDCAREYADPADRRFHAQPNACPTCGPNVWLEDVSGIVDCTDPIAETAARLKAGGIAAIKGIGGFHLACDATSEDAVAELRNRKRRGAKPLAVMAKDTSQIRRFCAVTEAELELLQATSAPIVLLPKSGEPLAPSVAPGQRRVGFMLPYTPLHHLLLTAADVPLVITSGNLSNEPQAIENEEARTKLSGIADCWLMHDRDIVNRLDDSVMRVDVPGSQVLRRARGLAPEPIPLAVEFASAPPVLAAGGELKSTFCLLSGGNAVVSQHLGDLEEAATHADYRKAIALYRDIFRFEPEVVAVDLHPDYLSTQWGEALASETGARLVRVQHHHAHMASCLAEHGIEPGDDQTLGIILDGLGFGTDGTIWGGEILLGGYDGFERAARFDPVALPGGAQAMREPWRNLVAQLASAFGDGWRSRIAGTAAEKTLRDKPTDTIEQMVARGINAPLSSSAGRLFDAVAAALGICPDRQEYEGQAAMEMEALAEPWLERAGGYPAGIAKQGNMRTISWQPLWDALARDLDKGVEPGLIAAKFHCGIASALAGTAIEIAETSNAFRIALSGGVMQNRILTGLLHATLAGRGFEVLVQARVPANDGGLSLGQAVIAARASDA</sequence>
<name>A0A6N1VDU3_9HYPH</name>
<dbReference type="AlphaFoldDB" id="A0A6N1VDU3"/>
<evidence type="ECO:0000313" key="12">
    <source>
        <dbReference type="EMBL" id="QKV17329.1"/>
    </source>
</evidence>
<organism evidence="12 13">
    <name type="scientific">Oricola thermophila</name>
    <dbReference type="NCBI Taxonomy" id="2742145"/>
    <lineage>
        <taxon>Bacteria</taxon>
        <taxon>Pseudomonadati</taxon>
        <taxon>Pseudomonadota</taxon>
        <taxon>Alphaproteobacteria</taxon>
        <taxon>Hyphomicrobiales</taxon>
        <taxon>Ahrensiaceae</taxon>
        <taxon>Oricola</taxon>
    </lineage>
</organism>
<evidence type="ECO:0000256" key="6">
    <source>
        <dbReference type="ARBA" id="ARBA00022833"/>
    </source>
</evidence>
<dbReference type="GO" id="GO:0051604">
    <property type="term" value="P:protein maturation"/>
    <property type="evidence" value="ECO:0007669"/>
    <property type="project" value="TreeGrafter"/>
</dbReference>
<dbReference type="InterPro" id="IPR051060">
    <property type="entry name" value="Carbamoyltrans_HypF-like"/>
</dbReference>
<dbReference type="InterPro" id="IPR006070">
    <property type="entry name" value="Sua5-like_dom"/>
</dbReference>
<dbReference type="Pfam" id="PF22521">
    <property type="entry name" value="HypF_C_2"/>
    <property type="match status" value="1"/>
</dbReference>
<dbReference type="PANTHER" id="PTHR42959:SF1">
    <property type="entry name" value="CARBAMOYLTRANSFERASE HYPF"/>
    <property type="match status" value="1"/>
</dbReference>
<evidence type="ECO:0000256" key="7">
    <source>
        <dbReference type="ARBA" id="ARBA00048220"/>
    </source>
</evidence>
<dbReference type="SUPFAM" id="SSF54975">
    <property type="entry name" value="Acylphosphatase/BLUF domain-like"/>
    <property type="match status" value="1"/>
</dbReference>
<comment type="similarity">
    <text evidence="2 8">Belongs to the carbamoyltransferase HypF family.</text>
</comment>
<dbReference type="GO" id="GO:0003725">
    <property type="term" value="F:double-stranded RNA binding"/>
    <property type="evidence" value="ECO:0007669"/>
    <property type="project" value="InterPro"/>
</dbReference>
<evidence type="ECO:0000256" key="8">
    <source>
        <dbReference type="PIRNR" id="PIRNR006256"/>
    </source>
</evidence>
<dbReference type="PROSITE" id="PS00150">
    <property type="entry name" value="ACYLPHOSPHATASE_1"/>
    <property type="match status" value="1"/>
</dbReference>
<dbReference type="Proteomes" id="UP000509367">
    <property type="component" value="Chromosome"/>
</dbReference>
<comment type="function">
    <text evidence="8">Involved in the maturation of [NiFe] hydrogenases. Along with HypE, it catalyzes the synthesis of the CN ligands of the active site iron of [NiFe]-hydrogenases. HypF functions as a carbamoyl transferase using carbamoylphosphate as a substrate and transferring the carboxamido moiety in an ATP-dependent reaction to the thiolate of the C-terminal cysteine of HypE yielding a protein-S-carboxamide.</text>
</comment>
<dbReference type="Pfam" id="PF17788">
    <property type="entry name" value="HypF_C"/>
    <property type="match status" value="1"/>
</dbReference>
<accession>A0A6N1VDU3</accession>
<dbReference type="PIRSF" id="PIRSF006256">
    <property type="entry name" value="CMPcnvr_hdrg_mat"/>
    <property type="match status" value="1"/>
</dbReference>
<dbReference type="EMBL" id="CP054836">
    <property type="protein sequence ID" value="QKV17329.1"/>
    <property type="molecule type" value="Genomic_DNA"/>
</dbReference>
<dbReference type="UniPathway" id="UPA00335"/>
<dbReference type="Pfam" id="PF00708">
    <property type="entry name" value="Acylphosphatase"/>
    <property type="match status" value="1"/>
</dbReference>
<dbReference type="NCBIfam" id="TIGR00143">
    <property type="entry name" value="hypF"/>
    <property type="match status" value="1"/>
</dbReference>
<keyword evidence="3" id="KW-0436">Ligase</keyword>
<feature type="active site" evidence="9">
    <location>
        <position position="50"/>
    </location>
</feature>
<dbReference type="Pfam" id="PF01300">
    <property type="entry name" value="Sua5_yciO_yrdC"/>
    <property type="match status" value="1"/>
</dbReference>
<dbReference type="InterPro" id="IPR041440">
    <property type="entry name" value="HypF_C"/>
</dbReference>
<gene>
    <name evidence="12" type="primary">hypF</name>
    <name evidence="12" type="ORF">HTY61_02040</name>
</gene>
<dbReference type="InterPro" id="IPR011125">
    <property type="entry name" value="Znf_HypF"/>
</dbReference>
<dbReference type="InterPro" id="IPR017945">
    <property type="entry name" value="DHBP_synth_RibB-like_a/b_dom"/>
</dbReference>
<dbReference type="InterPro" id="IPR017968">
    <property type="entry name" value="Acylphosphatase_CS"/>
</dbReference>
<dbReference type="InterPro" id="IPR004421">
    <property type="entry name" value="Carbamoyltransferase_HypF"/>
</dbReference>
<keyword evidence="4" id="KW-0479">Metal-binding</keyword>
<comment type="catalytic activity">
    <reaction evidence="7 8">
        <text>C-terminal L-cysteinyl-[HypE protein] + carbamoyl phosphate + ATP + H2O = C-terminal S-carboxamide-L-cysteinyl-[HypE protein] + AMP + phosphate + diphosphate + H(+)</text>
        <dbReference type="Rhea" id="RHEA:55636"/>
        <dbReference type="Rhea" id="RHEA-COMP:14247"/>
        <dbReference type="Rhea" id="RHEA-COMP:14392"/>
        <dbReference type="ChEBI" id="CHEBI:15377"/>
        <dbReference type="ChEBI" id="CHEBI:15378"/>
        <dbReference type="ChEBI" id="CHEBI:30616"/>
        <dbReference type="ChEBI" id="CHEBI:33019"/>
        <dbReference type="ChEBI" id="CHEBI:43474"/>
        <dbReference type="ChEBI" id="CHEBI:58228"/>
        <dbReference type="ChEBI" id="CHEBI:76913"/>
        <dbReference type="ChEBI" id="CHEBI:139126"/>
        <dbReference type="ChEBI" id="CHEBI:456215"/>
    </reaction>
</comment>
<dbReference type="PANTHER" id="PTHR42959">
    <property type="entry name" value="CARBAMOYLTRANSFERASE"/>
    <property type="match status" value="1"/>
</dbReference>
<reference evidence="12 13" key="1">
    <citation type="submission" date="2020-06" db="EMBL/GenBank/DDBJ databases">
        <title>Oricola thermophila sp. nov. isolated from a tidal sediments.</title>
        <authorList>
            <person name="Kwon K.K."/>
            <person name="Yang S.-H."/>
            <person name="Park M.-J."/>
        </authorList>
    </citation>
    <scope>NUCLEOTIDE SEQUENCE [LARGE SCALE GENOMIC DNA]</scope>
    <source>
        <strain evidence="12 13">MEBiC13590</strain>
    </source>
</reference>
<evidence type="ECO:0000256" key="1">
    <source>
        <dbReference type="ARBA" id="ARBA00004711"/>
    </source>
</evidence>
<evidence type="ECO:0000259" key="11">
    <source>
        <dbReference type="PROSITE" id="PS51163"/>
    </source>
</evidence>
<dbReference type="KEGG" id="orm:HTY61_02040"/>
<dbReference type="GO" id="GO:0016743">
    <property type="term" value="F:carboxyl- or carbamoyltransferase activity"/>
    <property type="evidence" value="ECO:0007669"/>
    <property type="project" value="UniProtKB-UniRule"/>
</dbReference>
<dbReference type="EC" id="6.2.-.-" evidence="8"/>
<dbReference type="Gene3D" id="3.30.420.360">
    <property type="match status" value="1"/>
</dbReference>
<dbReference type="RefSeq" id="WP_175275225.1">
    <property type="nucleotide sequence ID" value="NZ_CP054836.1"/>
</dbReference>
<dbReference type="PROSITE" id="PS51160">
    <property type="entry name" value="ACYLPHOSPHATASE_3"/>
    <property type="match status" value="1"/>
</dbReference>
<dbReference type="InterPro" id="IPR001792">
    <property type="entry name" value="Acylphosphatase-like_dom"/>
</dbReference>
<dbReference type="Pfam" id="PF07503">
    <property type="entry name" value="zf-HYPF"/>
    <property type="match status" value="2"/>
</dbReference>
<evidence type="ECO:0000256" key="4">
    <source>
        <dbReference type="ARBA" id="ARBA00022723"/>
    </source>
</evidence>
<keyword evidence="12" id="KW-0808">Transferase</keyword>
<dbReference type="InterPro" id="IPR036046">
    <property type="entry name" value="Acylphosphatase-like_dom_sf"/>
</dbReference>
<evidence type="ECO:0000259" key="10">
    <source>
        <dbReference type="PROSITE" id="PS51160"/>
    </source>
</evidence>
<proteinExistence type="inferred from homology"/>
<dbReference type="Gene3D" id="3.30.420.40">
    <property type="match status" value="1"/>
</dbReference>
<comment type="pathway">
    <text evidence="1 8">Protein modification; [NiFe] hydrogenase maturation.</text>
</comment>
<evidence type="ECO:0000256" key="2">
    <source>
        <dbReference type="ARBA" id="ARBA00008097"/>
    </source>
</evidence>
<evidence type="ECO:0000256" key="9">
    <source>
        <dbReference type="PROSITE-ProRule" id="PRU00520"/>
    </source>
</evidence>
<feature type="active site" evidence="9">
    <location>
        <position position="32"/>
    </location>
</feature>
<dbReference type="GO" id="GO:0008270">
    <property type="term" value="F:zinc ion binding"/>
    <property type="evidence" value="ECO:0007669"/>
    <property type="project" value="UniProtKB-KW"/>
</dbReference>
<keyword evidence="13" id="KW-1185">Reference proteome</keyword>
<evidence type="ECO:0000256" key="3">
    <source>
        <dbReference type="ARBA" id="ARBA00022598"/>
    </source>
</evidence>
<protein>
    <recommendedName>
        <fullName evidence="8">Carbamoyltransferase HypF</fullName>
        <ecNumber evidence="8">6.2.-.-</ecNumber>
    </recommendedName>
</protein>
<evidence type="ECO:0000256" key="5">
    <source>
        <dbReference type="ARBA" id="ARBA00022771"/>
    </source>
</evidence>
<feature type="domain" description="Acylphosphatase-like" evidence="10">
    <location>
        <begin position="17"/>
        <end position="104"/>
    </location>
</feature>
<keyword evidence="6" id="KW-0862">Zinc</keyword>
<evidence type="ECO:0000313" key="13">
    <source>
        <dbReference type="Proteomes" id="UP000509367"/>
    </source>
</evidence>
<feature type="domain" description="YrdC-like" evidence="11">
    <location>
        <begin position="212"/>
        <end position="396"/>
    </location>
</feature>
<dbReference type="InterPro" id="IPR055128">
    <property type="entry name" value="HypF_C_2"/>
</dbReference>
<dbReference type="Gene3D" id="3.90.870.50">
    <property type="match status" value="1"/>
</dbReference>
<dbReference type="PROSITE" id="PS51163">
    <property type="entry name" value="YRDC"/>
    <property type="match status" value="1"/>
</dbReference>
<keyword evidence="9" id="KW-0378">Hydrolase</keyword>
<dbReference type="SUPFAM" id="SSF55821">
    <property type="entry name" value="YrdC/RibB"/>
    <property type="match status" value="1"/>
</dbReference>
<dbReference type="GO" id="GO:0003998">
    <property type="term" value="F:acylphosphatase activity"/>
    <property type="evidence" value="ECO:0007669"/>
    <property type="project" value="UniProtKB-EC"/>
</dbReference>
<dbReference type="GO" id="GO:0016874">
    <property type="term" value="F:ligase activity"/>
    <property type="evidence" value="ECO:0007669"/>
    <property type="project" value="UniProtKB-UniRule"/>
</dbReference>